<dbReference type="InterPro" id="IPR051823">
    <property type="entry name" value="ASADH-related"/>
</dbReference>
<dbReference type="OrthoDB" id="9805684at2"/>
<reference evidence="7" key="1">
    <citation type="submission" date="2015-06" db="EMBL/GenBank/DDBJ databases">
        <authorList>
            <person name="Bertelli C."/>
        </authorList>
    </citation>
    <scope>NUCLEOTIDE SEQUENCE [LARGE SCALE GENOMIC DNA]</scope>
    <source>
        <strain evidence="7">CRIB-30</strain>
    </source>
</reference>
<dbReference type="Pfam" id="PF01118">
    <property type="entry name" value="Semialdhyde_dh"/>
    <property type="match status" value="1"/>
</dbReference>
<dbReference type="InterPro" id="IPR012280">
    <property type="entry name" value="Semialdhyde_DH_dimer_dom"/>
</dbReference>
<dbReference type="AlphaFoldDB" id="A0A0H5DTM8"/>
<dbReference type="InterPro" id="IPR000534">
    <property type="entry name" value="Semialdehyde_DH_NAD-bd"/>
</dbReference>
<evidence type="ECO:0000313" key="6">
    <source>
        <dbReference type="EMBL" id="CRX39224.1"/>
    </source>
</evidence>
<feature type="active site" description="Proton acceptor" evidence="4">
    <location>
        <position position="239"/>
    </location>
</feature>
<dbReference type="PIRSF" id="PIRSF000148">
    <property type="entry name" value="ASA_dh"/>
    <property type="match status" value="1"/>
</dbReference>
<sequence length="346" mass="37954">MQKGKIQVGILGATGGVGQRLALMLANHPQFEVVSLVASDRSQGKKYSEAAEWCERKPMPENLAGKVIDPVRFDLPCRVLFSALDAEAAASCESKFRDKGYHVISNARTHRFDADVPLLIPEVNSDHLSLLKGRKEGGSIVTNPNCVVAGLALALKPIHDLFFLEEVHVVTMQAISGAGIQAKKTMNIDDNLIPFISGEEEKIETEPKKILGTLQSGKIIPLEVKIAAQANRVAVSDGHTACVSIKIRKKVYQQELIGAWRTFRSKETEGLPSAPQYPIHYHEEPFFPQPKLHRDLDGGMAVSIGRLRSCSLFDFRFVVLSHNMSRGAAGAAVLNGEMMLKQGYFN</sequence>
<keyword evidence="3 6" id="KW-0560">Oxidoreductase</keyword>
<dbReference type="GO" id="GO:0004073">
    <property type="term" value="F:aspartate-semialdehyde dehydrogenase activity"/>
    <property type="evidence" value="ECO:0007669"/>
    <property type="project" value="UniProtKB-EC"/>
</dbReference>
<dbReference type="GO" id="GO:0046983">
    <property type="term" value="F:protein dimerization activity"/>
    <property type="evidence" value="ECO:0007669"/>
    <property type="project" value="InterPro"/>
</dbReference>
<comment type="similarity">
    <text evidence="1">Belongs to the aspartate-semialdehyde dehydrogenase family.</text>
</comment>
<evidence type="ECO:0000259" key="5">
    <source>
        <dbReference type="SMART" id="SM00859"/>
    </source>
</evidence>
<dbReference type="GO" id="GO:0051287">
    <property type="term" value="F:NAD binding"/>
    <property type="evidence" value="ECO:0007669"/>
    <property type="project" value="InterPro"/>
</dbReference>
<dbReference type="EMBL" id="CWGJ01000026">
    <property type="protein sequence ID" value="CRX39224.1"/>
    <property type="molecule type" value="Genomic_DNA"/>
</dbReference>
<dbReference type="PANTHER" id="PTHR46718:SF1">
    <property type="entry name" value="ASPARTATE-SEMIALDEHYDE DEHYDROGENASE"/>
    <property type="match status" value="1"/>
</dbReference>
<evidence type="ECO:0000256" key="3">
    <source>
        <dbReference type="ARBA" id="ARBA00023002"/>
    </source>
</evidence>
<dbReference type="GO" id="GO:0009086">
    <property type="term" value="P:methionine biosynthetic process"/>
    <property type="evidence" value="ECO:0007669"/>
    <property type="project" value="UniProtKB-ARBA"/>
</dbReference>
<keyword evidence="2" id="KW-0521">NADP</keyword>
<feature type="active site" description="Acyl-thioester intermediate" evidence="4">
    <location>
        <position position="146"/>
    </location>
</feature>
<evidence type="ECO:0000256" key="4">
    <source>
        <dbReference type="PIRSR" id="PIRSR000148-1"/>
    </source>
</evidence>
<dbReference type="InterPro" id="IPR005676">
    <property type="entry name" value="Asp_semi-ald_DH_pep-lack"/>
</dbReference>
<dbReference type="Proteomes" id="UP000220251">
    <property type="component" value="Unassembled WGS sequence"/>
</dbReference>
<evidence type="ECO:0000256" key="2">
    <source>
        <dbReference type="ARBA" id="ARBA00022857"/>
    </source>
</evidence>
<keyword evidence="7" id="KW-1185">Reference proteome</keyword>
<name>A0A0H5DTM8_9BACT</name>
<gene>
    <name evidence="6" type="primary">asd</name>
    <name evidence="6" type="ORF">ELAC_1899</name>
</gene>
<organism evidence="6 7">
    <name type="scientific">Estrella lausannensis</name>
    <dbReference type="NCBI Taxonomy" id="483423"/>
    <lineage>
        <taxon>Bacteria</taxon>
        <taxon>Pseudomonadati</taxon>
        <taxon>Chlamydiota</taxon>
        <taxon>Chlamydiia</taxon>
        <taxon>Parachlamydiales</taxon>
        <taxon>Candidatus Criblamydiaceae</taxon>
        <taxon>Estrella</taxon>
    </lineage>
</organism>
<feature type="domain" description="Semialdehyde dehydrogenase NAD-binding" evidence="5">
    <location>
        <begin position="7"/>
        <end position="131"/>
    </location>
</feature>
<dbReference type="Gene3D" id="3.30.360.10">
    <property type="entry name" value="Dihydrodipicolinate Reductase, domain 2"/>
    <property type="match status" value="1"/>
</dbReference>
<dbReference type="PANTHER" id="PTHR46718">
    <property type="entry name" value="ASPARTATE-SEMIALDEHYDE DEHYDROGENASE"/>
    <property type="match status" value="1"/>
</dbReference>
<protein>
    <submittedName>
        <fullName evidence="6">Aspartate-semialdehyde dehydrogenase</fullName>
        <ecNumber evidence="6">1.2.1.11</ecNumber>
    </submittedName>
</protein>
<dbReference type="GO" id="GO:0050661">
    <property type="term" value="F:NADP binding"/>
    <property type="evidence" value="ECO:0007669"/>
    <property type="project" value="InterPro"/>
</dbReference>
<dbReference type="CDD" id="cd18130">
    <property type="entry name" value="ASADH_C_arch_fung_like"/>
    <property type="match status" value="1"/>
</dbReference>
<evidence type="ECO:0000313" key="7">
    <source>
        <dbReference type="Proteomes" id="UP000220251"/>
    </source>
</evidence>
<dbReference type="InterPro" id="IPR036291">
    <property type="entry name" value="NAD(P)-bd_dom_sf"/>
</dbReference>
<proteinExistence type="inferred from homology"/>
<dbReference type="Gene3D" id="3.40.50.720">
    <property type="entry name" value="NAD(P)-binding Rossmann-like Domain"/>
    <property type="match status" value="1"/>
</dbReference>
<dbReference type="SMART" id="SM00859">
    <property type="entry name" value="Semialdhyde_dh"/>
    <property type="match status" value="1"/>
</dbReference>
<dbReference type="GO" id="GO:0009088">
    <property type="term" value="P:threonine biosynthetic process"/>
    <property type="evidence" value="ECO:0007669"/>
    <property type="project" value="TreeGrafter"/>
</dbReference>
<dbReference type="SUPFAM" id="SSF55347">
    <property type="entry name" value="Glyceraldehyde-3-phosphate dehydrogenase-like, C-terminal domain"/>
    <property type="match status" value="1"/>
</dbReference>
<dbReference type="SUPFAM" id="SSF51735">
    <property type="entry name" value="NAD(P)-binding Rossmann-fold domains"/>
    <property type="match status" value="1"/>
</dbReference>
<dbReference type="EC" id="1.2.1.11" evidence="6"/>
<dbReference type="NCBIfam" id="NF006416">
    <property type="entry name" value="PRK08664.1"/>
    <property type="match status" value="1"/>
</dbReference>
<dbReference type="RefSeq" id="WP_098039091.1">
    <property type="nucleotide sequence ID" value="NZ_CWGJ01000026.1"/>
</dbReference>
<dbReference type="CDD" id="cd02315">
    <property type="entry name" value="ScASADH_like_N"/>
    <property type="match status" value="1"/>
</dbReference>
<dbReference type="Pfam" id="PF02774">
    <property type="entry name" value="Semialdhyde_dhC"/>
    <property type="match status" value="1"/>
</dbReference>
<evidence type="ECO:0000256" key="1">
    <source>
        <dbReference type="ARBA" id="ARBA00010584"/>
    </source>
</evidence>
<dbReference type="NCBIfam" id="TIGR00978">
    <property type="entry name" value="asd_EA"/>
    <property type="match status" value="1"/>
</dbReference>
<accession>A0A0H5DTM8</accession>